<dbReference type="AlphaFoldDB" id="A0A0F9GWJ0"/>
<dbReference type="EMBL" id="LAZR01024868">
    <property type="protein sequence ID" value="KKL73740.1"/>
    <property type="molecule type" value="Genomic_DNA"/>
</dbReference>
<name>A0A0F9GWJ0_9ZZZZ</name>
<evidence type="ECO:0000313" key="1">
    <source>
        <dbReference type="EMBL" id="KKL73740.1"/>
    </source>
</evidence>
<accession>A0A0F9GWJ0</accession>
<comment type="caution">
    <text evidence="1">The sequence shown here is derived from an EMBL/GenBank/DDBJ whole genome shotgun (WGS) entry which is preliminary data.</text>
</comment>
<reference evidence="1" key="1">
    <citation type="journal article" date="2015" name="Nature">
        <title>Complex archaea that bridge the gap between prokaryotes and eukaryotes.</title>
        <authorList>
            <person name="Spang A."/>
            <person name="Saw J.H."/>
            <person name="Jorgensen S.L."/>
            <person name="Zaremba-Niedzwiedzka K."/>
            <person name="Martijn J."/>
            <person name="Lind A.E."/>
            <person name="van Eijk R."/>
            <person name="Schleper C."/>
            <person name="Guy L."/>
            <person name="Ettema T.J."/>
        </authorList>
    </citation>
    <scope>NUCLEOTIDE SEQUENCE</scope>
</reference>
<organism evidence="1">
    <name type="scientific">marine sediment metagenome</name>
    <dbReference type="NCBI Taxonomy" id="412755"/>
    <lineage>
        <taxon>unclassified sequences</taxon>
        <taxon>metagenomes</taxon>
        <taxon>ecological metagenomes</taxon>
    </lineage>
</organism>
<proteinExistence type="predicted"/>
<protein>
    <submittedName>
        <fullName evidence="1">Uncharacterized protein</fullName>
    </submittedName>
</protein>
<sequence length="151" mass="17167">MNEKRDYKKLLWDRVNDIEPGERKISSKNAETLYEAFNLGKWSTLYNVLSFGVIDVELDDENKGFKLRGIPMRPNAIITNYGDVFEKWFDLNDITDDSAKTMCDALLAVDLQGIADNFRTACNHLDAALRADLIDETIAVKAAHKIIAHFN</sequence>
<gene>
    <name evidence="1" type="ORF">LCGC14_2071880</name>
</gene>